<comment type="caution">
    <text evidence="1">The sequence shown here is derived from an EMBL/GenBank/DDBJ whole genome shotgun (WGS) entry which is preliminary data.</text>
</comment>
<protein>
    <submittedName>
        <fullName evidence="1">1684_t:CDS:1</fullName>
    </submittedName>
</protein>
<gene>
    <name evidence="1" type="ORF">SPELUC_LOCUS16546</name>
</gene>
<feature type="non-terminal residue" evidence="1">
    <location>
        <position position="1"/>
    </location>
</feature>
<reference evidence="1" key="1">
    <citation type="submission" date="2021-06" db="EMBL/GenBank/DDBJ databases">
        <authorList>
            <person name="Kallberg Y."/>
            <person name="Tangrot J."/>
            <person name="Rosling A."/>
        </authorList>
    </citation>
    <scope>NUCLEOTIDE SEQUENCE</scope>
    <source>
        <strain evidence="1">28 12/20/2015</strain>
    </source>
</reference>
<sequence length="58" mass="6661">KFYGENPNSTHQFWFVVQSWRAFVKLEFVQRVVIAINFIPDAKNIGNHNHVMGTGGNV</sequence>
<keyword evidence="2" id="KW-1185">Reference proteome</keyword>
<evidence type="ECO:0000313" key="2">
    <source>
        <dbReference type="Proteomes" id="UP000789366"/>
    </source>
</evidence>
<dbReference type="Proteomes" id="UP000789366">
    <property type="component" value="Unassembled WGS sequence"/>
</dbReference>
<organism evidence="1 2">
    <name type="scientific">Cetraspora pellucida</name>
    <dbReference type="NCBI Taxonomy" id="1433469"/>
    <lineage>
        <taxon>Eukaryota</taxon>
        <taxon>Fungi</taxon>
        <taxon>Fungi incertae sedis</taxon>
        <taxon>Mucoromycota</taxon>
        <taxon>Glomeromycotina</taxon>
        <taxon>Glomeromycetes</taxon>
        <taxon>Diversisporales</taxon>
        <taxon>Gigasporaceae</taxon>
        <taxon>Cetraspora</taxon>
    </lineage>
</organism>
<evidence type="ECO:0000313" key="1">
    <source>
        <dbReference type="EMBL" id="CAG8782769.1"/>
    </source>
</evidence>
<accession>A0ACA9R8Z7</accession>
<proteinExistence type="predicted"/>
<feature type="non-terminal residue" evidence="1">
    <location>
        <position position="58"/>
    </location>
</feature>
<dbReference type="EMBL" id="CAJVPW010061962">
    <property type="protein sequence ID" value="CAG8782769.1"/>
    <property type="molecule type" value="Genomic_DNA"/>
</dbReference>
<name>A0ACA9R8Z7_9GLOM</name>